<dbReference type="RefSeq" id="WP_131259200.1">
    <property type="nucleotide sequence ID" value="NZ_JBHSUS010000001.1"/>
</dbReference>
<keyword evidence="1" id="KW-0812">Transmembrane</keyword>
<comment type="caution">
    <text evidence="2">The sequence shown here is derived from an EMBL/GenBank/DDBJ whole genome shotgun (WGS) entry which is preliminary data.</text>
</comment>
<evidence type="ECO:0000256" key="1">
    <source>
        <dbReference type="SAM" id="Phobius"/>
    </source>
</evidence>
<feature type="transmembrane region" description="Helical" evidence="1">
    <location>
        <begin position="48"/>
        <end position="74"/>
    </location>
</feature>
<name>A0ABW1XK02_9ALTE</name>
<keyword evidence="1" id="KW-0472">Membrane</keyword>
<feature type="transmembrane region" description="Helical" evidence="1">
    <location>
        <begin position="86"/>
        <end position="108"/>
    </location>
</feature>
<dbReference type="EMBL" id="JBHSUS010000001">
    <property type="protein sequence ID" value="MFC6439100.1"/>
    <property type="molecule type" value="Genomic_DNA"/>
</dbReference>
<evidence type="ECO:0000313" key="3">
    <source>
        <dbReference type="Proteomes" id="UP001596364"/>
    </source>
</evidence>
<sequence>MQQADWQENNPSLTDEAQQLVTVAAQLLQAEQRKWALRVNLLGKEWQLSLRAVAVGFCLALGMVIVGSVIWITLNLSIGAALLNAGLAWWSIGLGIMLINAAILLGLWNLMRRVISQIGFSRSWASLTGGEAS</sequence>
<evidence type="ECO:0000313" key="2">
    <source>
        <dbReference type="EMBL" id="MFC6439100.1"/>
    </source>
</evidence>
<reference evidence="3" key="1">
    <citation type="journal article" date="2019" name="Int. J. Syst. Evol. Microbiol.">
        <title>The Global Catalogue of Microorganisms (GCM) 10K type strain sequencing project: providing services to taxonomists for standard genome sequencing and annotation.</title>
        <authorList>
            <consortium name="The Broad Institute Genomics Platform"/>
            <consortium name="The Broad Institute Genome Sequencing Center for Infectious Disease"/>
            <person name="Wu L."/>
            <person name="Ma J."/>
        </authorList>
    </citation>
    <scope>NUCLEOTIDE SEQUENCE [LARGE SCALE GENOMIC DNA]</scope>
    <source>
        <strain evidence="3">CGMCC 1.16031</strain>
    </source>
</reference>
<protein>
    <recommendedName>
        <fullName evidence="4">Holin-X, holin superfamily III</fullName>
    </recommendedName>
</protein>
<gene>
    <name evidence="2" type="ORF">ACFP85_02890</name>
</gene>
<keyword evidence="1" id="KW-1133">Transmembrane helix</keyword>
<proteinExistence type="predicted"/>
<organism evidence="2 3">
    <name type="scientific">Pseudobowmanella zhangzhouensis</name>
    <dbReference type="NCBI Taxonomy" id="1537679"/>
    <lineage>
        <taxon>Bacteria</taxon>
        <taxon>Pseudomonadati</taxon>
        <taxon>Pseudomonadota</taxon>
        <taxon>Gammaproteobacteria</taxon>
        <taxon>Alteromonadales</taxon>
        <taxon>Alteromonadaceae</taxon>
    </lineage>
</organism>
<keyword evidence="3" id="KW-1185">Reference proteome</keyword>
<accession>A0ABW1XK02</accession>
<evidence type="ECO:0008006" key="4">
    <source>
        <dbReference type="Google" id="ProtNLM"/>
    </source>
</evidence>
<dbReference type="Proteomes" id="UP001596364">
    <property type="component" value="Unassembled WGS sequence"/>
</dbReference>